<evidence type="ECO:0000256" key="4">
    <source>
        <dbReference type="ARBA" id="ARBA00022729"/>
    </source>
</evidence>
<dbReference type="InterPro" id="IPR030678">
    <property type="entry name" value="Peptide/Ni-bd"/>
</dbReference>
<dbReference type="InterPro" id="IPR000914">
    <property type="entry name" value="SBP_5_dom"/>
</dbReference>
<reference evidence="7" key="1">
    <citation type="submission" date="2023-05" db="EMBL/GenBank/DDBJ databases">
        <title>Comparative genomics of Bacillaceae isolates and their secondary metabolite potential.</title>
        <authorList>
            <person name="Song L."/>
            <person name="Nielsen L.J."/>
            <person name="Mohite O."/>
            <person name="Xu X."/>
            <person name="Weber T."/>
            <person name="Kovacs A.T."/>
        </authorList>
    </citation>
    <scope>NUCLEOTIDE SEQUENCE</scope>
    <source>
        <strain evidence="7">XLM17</strain>
    </source>
</reference>
<sequence length="507" mass="56394">MKSKVLAFFLIVFLVLAGCTSSKSKDNSTASSEKKRDSLVVAQASDAGTLDPQKQGKMPDMNILINMFDTLLTRDENNKLAPGLATEWKAIDDTTWQFKLRKDVKFHNGEPFNAEAVKFSIDRLNNPDTKSPIVELKTVKEVVVIDEYTVNLVTSASDPILPNKTVLFGGVMVPPNYIKEKGDDYFAQHPVGTGPYKFVSWQKDHQVVMEANPDYFRGAPKMKKLTFRVIPNLADMVAATKTGEVDIATSLTPDVATQLKSDSNVNVISTPWIRTFYMVIDTTKEGPMAKKEVRQAMNYAVNVKQIIDTVLGGHAQRVATIVPSQNFGVDKSIKPFKYNIEKAKKLLAQAGYPDGFSTEMDANNLDVDIVQAIAAELGKVGIKVKVNLMDGATLTNNIAAKKASPLYYLGNTGWTMDALSNFQSYIKSDRRYNAWKNAEADKLVDIEEQSIDSKTRLDAFSQIQKLLIDESPYLFLYQLDGLYGMSKDVEWKPNVMGVLNMYNASIK</sequence>
<dbReference type="KEGG" id="nnv:QNH39_25950"/>
<dbReference type="PROSITE" id="PS51257">
    <property type="entry name" value="PROKAR_LIPOPROTEIN"/>
    <property type="match status" value="1"/>
</dbReference>
<keyword evidence="4 5" id="KW-0732">Signal</keyword>
<dbReference type="EMBL" id="CP126114">
    <property type="protein sequence ID" value="WHY85979.1"/>
    <property type="molecule type" value="Genomic_DNA"/>
</dbReference>
<proteinExistence type="inferred from homology"/>
<evidence type="ECO:0000313" key="7">
    <source>
        <dbReference type="EMBL" id="WHY85979.1"/>
    </source>
</evidence>
<evidence type="ECO:0000259" key="6">
    <source>
        <dbReference type="Pfam" id="PF00496"/>
    </source>
</evidence>
<protein>
    <submittedName>
        <fullName evidence="7">ABC transporter substrate-binding protein</fullName>
    </submittedName>
</protein>
<keyword evidence="3" id="KW-0813">Transport</keyword>
<dbReference type="CDD" id="cd08498">
    <property type="entry name" value="PBP2_NikA_DppA_OppA_like_2"/>
    <property type="match status" value="1"/>
</dbReference>
<comment type="similarity">
    <text evidence="2">Belongs to the bacterial solute-binding protein 5 family.</text>
</comment>
<dbReference type="Gene3D" id="3.90.76.10">
    <property type="entry name" value="Dipeptide-binding Protein, Domain 1"/>
    <property type="match status" value="1"/>
</dbReference>
<dbReference type="Proteomes" id="UP001178288">
    <property type="component" value="Chromosome"/>
</dbReference>
<dbReference type="GO" id="GO:0042597">
    <property type="term" value="C:periplasmic space"/>
    <property type="evidence" value="ECO:0007669"/>
    <property type="project" value="UniProtKB-ARBA"/>
</dbReference>
<dbReference type="PROSITE" id="PS01040">
    <property type="entry name" value="SBP_BACTERIAL_5"/>
    <property type="match status" value="1"/>
</dbReference>
<accession>A0AA95SAZ8</accession>
<dbReference type="SUPFAM" id="SSF53850">
    <property type="entry name" value="Periplasmic binding protein-like II"/>
    <property type="match status" value="1"/>
</dbReference>
<dbReference type="InterPro" id="IPR023765">
    <property type="entry name" value="SBP_5_CS"/>
</dbReference>
<evidence type="ECO:0000256" key="3">
    <source>
        <dbReference type="ARBA" id="ARBA00022448"/>
    </source>
</evidence>
<comment type="subcellular location">
    <subcellularLocation>
        <location evidence="1">Cell membrane</location>
        <topology evidence="1">Lipid-anchor</topology>
    </subcellularLocation>
</comment>
<dbReference type="GO" id="GO:0043190">
    <property type="term" value="C:ATP-binding cassette (ABC) transporter complex"/>
    <property type="evidence" value="ECO:0007669"/>
    <property type="project" value="InterPro"/>
</dbReference>
<gene>
    <name evidence="7" type="ORF">QNH39_25950</name>
</gene>
<name>A0AA95SAZ8_9BACI</name>
<dbReference type="Pfam" id="PF00496">
    <property type="entry name" value="SBP_bac_5"/>
    <property type="match status" value="1"/>
</dbReference>
<dbReference type="GO" id="GO:1904680">
    <property type="term" value="F:peptide transmembrane transporter activity"/>
    <property type="evidence" value="ECO:0007669"/>
    <property type="project" value="TreeGrafter"/>
</dbReference>
<dbReference type="AlphaFoldDB" id="A0AA95SAZ8"/>
<dbReference type="PIRSF" id="PIRSF002741">
    <property type="entry name" value="MppA"/>
    <property type="match status" value="1"/>
</dbReference>
<dbReference type="PANTHER" id="PTHR30290">
    <property type="entry name" value="PERIPLASMIC BINDING COMPONENT OF ABC TRANSPORTER"/>
    <property type="match status" value="1"/>
</dbReference>
<dbReference type="RefSeq" id="WP_066093344.1">
    <property type="nucleotide sequence ID" value="NZ_CP126114.1"/>
</dbReference>
<dbReference type="InterPro" id="IPR039424">
    <property type="entry name" value="SBP_5"/>
</dbReference>
<evidence type="ECO:0000256" key="1">
    <source>
        <dbReference type="ARBA" id="ARBA00004193"/>
    </source>
</evidence>
<organism evidence="7 8">
    <name type="scientific">Neobacillus novalis</name>
    <dbReference type="NCBI Taxonomy" id="220687"/>
    <lineage>
        <taxon>Bacteria</taxon>
        <taxon>Bacillati</taxon>
        <taxon>Bacillota</taxon>
        <taxon>Bacilli</taxon>
        <taxon>Bacillales</taxon>
        <taxon>Bacillaceae</taxon>
        <taxon>Neobacillus</taxon>
    </lineage>
</organism>
<evidence type="ECO:0000256" key="5">
    <source>
        <dbReference type="SAM" id="SignalP"/>
    </source>
</evidence>
<dbReference type="Gene3D" id="3.10.105.10">
    <property type="entry name" value="Dipeptide-binding Protein, Domain 3"/>
    <property type="match status" value="1"/>
</dbReference>
<dbReference type="GO" id="GO:0015833">
    <property type="term" value="P:peptide transport"/>
    <property type="evidence" value="ECO:0007669"/>
    <property type="project" value="TreeGrafter"/>
</dbReference>
<evidence type="ECO:0000313" key="8">
    <source>
        <dbReference type="Proteomes" id="UP001178288"/>
    </source>
</evidence>
<feature type="domain" description="Solute-binding protein family 5" evidence="6">
    <location>
        <begin position="79"/>
        <end position="430"/>
    </location>
</feature>
<dbReference type="Gene3D" id="3.40.190.10">
    <property type="entry name" value="Periplasmic binding protein-like II"/>
    <property type="match status" value="1"/>
</dbReference>
<dbReference type="PANTHER" id="PTHR30290:SF9">
    <property type="entry name" value="OLIGOPEPTIDE-BINDING PROTEIN APPA"/>
    <property type="match status" value="1"/>
</dbReference>
<feature type="chain" id="PRO_5041687527" evidence="5">
    <location>
        <begin position="18"/>
        <end position="507"/>
    </location>
</feature>
<evidence type="ECO:0000256" key="2">
    <source>
        <dbReference type="ARBA" id="ARBA00005695"/>
    </source>
</evidence>
<feature type="signal peptide" evidence="5">
    <location>
        <begin position="1"/>
        <end position="17"/>
    </location>
</feature>
<keyword evidence="8" id="KW-1185">Reference proteome</keyword>